<keyword evidence="3" id="KW-1185">Reference proteome</keyword>
<dbReference type="EMBL" id="BAAAQX010000003">
    <property type="protein sequence ID" value="GAA2206020.1"/>
    <property type="molecule type" value="Genomic_DNA"/>
</dbReference>
<name>A0ABN3C9I1_9ACTN</name>
<evidence type="ECO:0000313" key="2">
    <source>
        <dbReference type="EMBL" id="GAA2206020.1"/>
    </source>
</evidence>
<evidence type="ECO:0000256" key="1">
    <source>
        <dbReference type="SAM" id="MobiDB-lite"/>
    </source>
</evidence>
<feature type="compositionally biased region" description="Polar residues" evidence="1">
    <location>
        <begin position="90"/>
        <end position="101"/>
    </location>
</feature>
<evidence type="ECO:0000313" key="3">
    <source>
        <dbReference type="Proteomes" id="UP001499843"/>
    </source>
</evidence>
<feature type="region of interest" description="Disordered" evidence="1">
    <location>
        <begin position="50"/>
        <end position="101"/>
    </location>
</feature>
<comment type="caution">
    <text evidence="2">The sequence shown here is derived from an EMBL/GenBank/DDBJ whole genome shotgun (WGS) entry which is preliminary data.</text>
</comment>
<protein>
    <submittedName>
        <fullName evidence="2">Uncharacterized protein</fullName>
    </submittedName>
</protein>
<accession>A0ABN3C9I1</accession>
<organism evidence="2 3">
    <name type="scientific">Nonomuraea monospora</name>
    <dbReference type="NCBI Taxonomy" id="568818"/>
    <lineage>
        <taxon>Bacteria</taxon>
        <taxon>Bacillati</taxon>
        <taxon>Actinomycetota</taxon>
        <taxon>Actinomycetes</taxon>
        <taxon>Streptosporangiales</taxon>
        <taxon>Streptosporangiaceae</taxon>
        <taxon>Nonomuraea</taxon>
    </lineage>
</organism>
<proteinExistence type="predicted"/>
<gene>
    <name evidence="2" type="ORF">GCM10009850_014780</name>
</gene>
<reference evidence="2 3" key="1">
    <citation type="journal article" date="2019" name="Int. J. Syst. Evol. Microbiol.">
        <title>The Global Catalogue of Microorganisms (GCM) 10K type strain sequencing project: providing services to taxonomists for standard genome sequencing and annotation.</title>
        <authorList>
            <consortium name="The Broad Institute Genomics Platform"/>
            <consortium name="The Broad Institute Genome Sequencing Center for Infectious Disease"/>
            <person name="Wu L."/>
            <person name="Ma J."/>
        </authorList>
    </citation>
    <scope>NUCLEOTIDE SEQUENCE [LARGE SCALE GENOMIC DNA]</scope>
    <source>
        <strain evidence="2 3">JCM 16114</strain>
    </source>
</reference>
<dbReference type="Proteomes" id="UP001499843">
    <property type="component" value="Unassembled WGS sequence"/>
</dbReference>
<sequence length="101" mass="10680">MFRVTVRERRHADVDSVKTAGTEQVGMAAKGGGAMLRGQGLGPVEVCVGDPSDRDIGEPGQDVSMTSGDISGTYDADTGHRGHNPAYATSRRNQTNMFKSP</sequence>